<evidence type="ECO:0000313" key="1">
    <source>
        <dbReference type="EMBL" id="KAJ9658439.1"/>
    </source>
</evidence>
<comment type="caution">
    <text evidence="1">The sequence shown here is derived from an EMBL/GenBank/DDBJ whole genome shotgun (WGS) entry which is preliminary data.</text>
</comment>
<accession>A0ACC3AAP1</accession>
<dbReference type="Proteomes" id="UP001172386">
    <property type="component" value="Unassembled WGS sequence"/>
</dbReference>
<reference evidence="1" key="1">
    <citation type="submission" date="2022-10" db="EMBL/GenBank/DDBJ databases">
        <title>Culturing micro-colonial fungi from biological soil crusts in the Mojave desert and describing Neophaeococcomyces mojavensis, and introducing the new genera and species Taxawa tesnikishii.</title>
        <authorList>
            <person name="Kurbessoian T."/>
            <person name="Stajich J.E."/>
        </authorList>
    </citation>
    <scope>NUCLEOTIDE SEQUENCE</scope>
    <source>
        <strain evidence="1">JES_112</strain>
    </source>
</reference>
<sequence>MDVSGEGPWVDAYGNIVEDDEWEDEENVGNDAINPSLQQALRYDKLNKVEREQLARRRAKLQARVSPYYAEESVRRYARPMRQADYDLEVALAQASAFPEHKYLNASSAETNLPLRSWNSRNLDRLSIVDRHGRCRGRHILNPASHEQVCGGEIWLLDGNSVIQGLLGLE</sequence>
<organism evidence="1 2">
    <name type="scientific">Neophaeococcomyces mojaviensis</name>
    <dbReference type="NCBI Taxonomy" id="3383035"/>
    <lineage>
        <taxon>Eukaryota</taxon>
        <taxon>Fungi</taxon>
        <taxon>Dikarya</taxon>
        <taxon>Ascomycota</taxon>
        <taxon>Pezizomycotina</taxon>
        <taxon>Eurotiomycetes</taxon>
        <taxon>Chaetothyriomycetidae</taxon>
        <taxon>Chaetothyriales</taxon>
        <taxon>Chaetothyriales incertae sedis</taxon>
        <taxon>Neophaeococcomyces</taxon>
    </lineage>
</organism>
<dbReference type="EMBL" id="JAPDRQ010000051">
    <property type="protein sequence ID" value="KAJ9658439.1"/>
    <property type="molecule type" value="Genomic_DNA"/>
</dbReference>
<protein>
    <submittedName>
        <fullName evidence="1">Uncharacterized protein</fullName>
    </submittedName>
</protein>
<proteinExistence type="predicted"/>
<gene>
    <name evidence="1" type="ORF">H2198_003723</name>
</gene>
<keyword evidence="2" id="KW-1185">Reference proteome</keyword>
<name>A0ACC3AAP1_9EURO</name>
<evidence type="ECO:0000313" key="2">
    <source>
        <dbReference type="Proteomes" id="UP001172386"/>
    </source>
</evidence>